<evidence type="ECO:0000313" key="9">
    <source>
        <dbReference type="Proteomes" id="UP000738126"/>
    </source>
</evidence>
<comment type="subunit">
    <text evidence="6">The complex is composed of six subunits: RnfA, RnfB, RnfC, RnfD, RnfE and RnfG.</text>
</comment>
<comment type="caution">
    <text evidence="8">The sequence shown here is derived from an EMBL/GenBank/DDBJ whole genome shotgun (WGS) entry which is preliminary data.</text>
</comment>
<dbReference type="EC" id="7.-.-.-" evidence="6"/>
<evidence type="ECO:0000256" key="5">
    <source>
        <dbReference type="ARBA" id="ARBA00022982"/>
    </source>
</evidence>
<keyword evidence="2 6" id="KW-0597">Phosphoprotein</keyword>
<accession>A0ABS1E6E1</accession>
<name>A0ABS1E6E1_9GAMM</name>
<gene>
    <name evidence="6" type="primary">rnfG</name>
    <name evidence="8" type="ORF">CKO13_09825</name>
</gene>
<comment type="similarity">
    <text evidence="6">Belongs to the RnfG family.</text>
</comment>
<dbReference type="PANTHER" id="PTHR36118">
    <property type="entry name" value="ION-TRANSLOCATING OXIDOREDUCTASE COMPLEX SUBUNIT G"/>
    <property type="match status" value="1"/>
</dbReference>
<dbReference type="SMART" id="SM00900">
    <property type="entry name" value="FMN_bind"/>
    <property type="match status" value="1"/>
</dbReference>
<keyword evidence="1 6" id="KW-0813">Transport</keyword>
<organism evidence="8 9">
    <name type="scientific">Halorhodospira neutriphila</name>
    <dbReference type="NCBI Taxonomy" id="168379"/>
    <lineage>
        <taxon>Bacteria</taxon>
        <taxon>Pseudomonadati</taxon>
        <taxon>Pseudomonadota</taxon>
        <taxon>Gammaproteobacteria</taxon>
        <taxon>Chromatiales</taxon>
        <taxon>Ectothiorhodospiraceae</taxon>
        <taxon>Halorhodospira</taxon>
    </lineage>
</organism>
<dbReference type="Pfam" id="PF04205">
    <property type="entry name" value="FMN_bind"/>
    <property type="match status" value="1"/>
</dbReference>
<dbReference type="RefSeq" id="WP_200260325.1">
    <property type="nucleotide sequence ID" value="NZ_NRSH01000127.1"/>
</dbReference>
<keyword evidence="6" id="KW-0812">Transmembrane</keyword>
<proteinExistence type="inferred from homology"/>
<evidence type="ECO:0000256" key="3">
    <source>
        <dbReference type="ARBA" id="ARBA00022630"/>
    </source>
</evidence>
<dbReference type="NCBIfam" id="TIGR01947">
    <property type="entry name" value="rnfG"/>
    <property type="match status" value="1"/>
</dbReference>
<keyword evidence="6" id="KW-1003">Cell membrane</keyword>
<comment type="cofactor">
    <cofactor evidence="6">
        <name>FMN</name>
        <dbReference type="ChEBI" id="CHEBI:58210"/>
    </cofactor>
</comment>
<evidence type="ECO:0000256" key="2">
    <source>
        <dbReference type="ARBA" id="ARBA00022553"/>
    </source>
</evidence>
<keyword evidence="6" id="KW-1133">Transmembrane helix</keyword>
<keyword evidence="9" id="KW-1185">Reference proteome</keyword>
<keyword evidence="6" id="KW-1278">Translocase</keyword>
<keyword evidence="3 6" id="KW-0285">Flavoprotein</keyword>
<protein>
    <recommendedName>
        <fullName evidence="6">Ion-translocating oxidoreductase complex subunit G</fullName>
        <ecNumber evidence="6">7.-.-.-</ecNumber>
    </recommendedName>
    <alternativeName>
        <fullName evidence="6">Rnf electron transport complex subunit G</fullName>
    </alternativeName>
</protein>
<sequence>MTLPAGIRAGLVLAGFVGAGLTLVGAVHEATEERIAAAERQVVLDRLEAVLPPGYDNEPAEAAYERPAPLGDGPPMRIYPAYGEGRYLGAAVEVTAPEGYAGPIRLLIGVRADGRVVAVRPVRHQETPGLGDAIEAGRSDWIRSFNGHRLGEPPRREWRVAADGGAFDAITGATITSRAVVDAVRAVLLDFESAPGRYRAQRSAGGEAAP</sequence>
<dbReference type="PIRSF" id="PIRSF006091">
    <property type="entry name" value="E_trnsport_RnfG"/>
    <property type="match status" value="1"/>
</dbReference>
<evidence type="ECO:0000256" key="6">
    <source>
        <dbReference type="HAMAP-Rule" id="MF_00479"/>
    </source>
</evidence>
<evidence type="ECO:0000313" key="8">
    <source>
        <dbReference type="EMBL" id="MBK1727308.1"/>
    </source>
</evidence>
<feature type="modified residue" description="FMN phosphoryl threonine" evidence="6">
    <location>
        <position position="174"/>
    </location>
</feature>
<dbReference type="Proteomes" id="UP000738126">
    <property type="component" value="Unassembled WGS sequence"/>
</dbReference>
<keyword evidence="6" id="KW-0472">Membrane</keyword>
<dbReference type="EMBL" id="NRSH01000127">
    <property type="protein sequence ID" value="MBK1727308.1"/>
    <property type="molecule type" value="Genomic_DNA"/>
</dbReference>
<comment type="subcellular location">
    <subcellularLocation>
        <location evidence="6">Cell inner membrane</location>
        <topology evidence="6">Single-pass membrane protein</topology>
    </subcellularLocation>
</comment>
<dbReference type="InterPro" id="IPR007329">
    <property type="entry name" value="FMN-bd"/>
</dbReference>
<evidence type="ECO:0000259" key="7">
    <source>
        <dbReference type="SMART" id="SM00900"/>
    </source>
</evidence>
<keyword evidence="4 6" id="KW-0288">FMN</keyword>
<dbReference type="HAMAP" id="MF_00479">
    <property type="entry name" value="RsxG_RnfG"/>
    <property type="match status" value="1"/>
</dbReference>
<dbReference type="InterPro" id="IPR010209">
    <property type="entry name" value="Ion_transpt_RnfG/RsxG"/>
</dbReference>
<feature type="domain" description="FMN-binding" evidence="7">
    <location>
        <begin position="99"/>
        <end position="191"/>
    </location>
</feature>
<comment type="function">
    <text evidence="6">Part of a membrane-bound complex that couples electron transfer with translocation of ions across the membrane.</text>
</comment>
<evidence type="ECO:0000256" key="4">
    <source>
        <dbReference type="ARBA" id="ARBA00022643"/>
    </source>
</evidence>
<keyword evidence="5 6" id="KW-0249">Electron transport</keyword>
<dbReference type="PANTHER" id="PTHR36118:SF1">
    <property type="entry name" value="ION-TRANSLOCATING OXIDOREDUCTASE COMPLEX SUBUNIT G"/>
    <property type="match status" value="1"/>
</dbReference>
<keyword evidence="6" id="KW-0997">Cell inner membrane</keyword>
<evidence type="ECO:0000256" key="1">
    <source>
        <dbReference type="ARBA" id="ARBA00022448"/>
    </source>
</evidence>
<reference evidence="8 9" key="1">
    <citation type="journal article" date="2020" name="Microorganisms">
        <title>Osmotic Adaptation and Compatible Solute Biosynthesis of Phototrophic Bacteria as Revealed from Genome Analyses.</title>
        <authorList>
            <person name="Imhoff J.F."/>
            <person name="Rahn T."/>
            <person name="Kunzel S."/>
            <person name="Keller A."/>
            <person name="Neulinger S.C."/>
        </authorList>
    </citation>
    <scope>NUCLEOTIDE SEQUENCE [LARGE SCALE GENOMIC DNA]</scope>
    <source>
        <strain evidence="8 9">DSM 15116</strain>
    </source>
</reference>